<keyword evidence="1" id="KW-0472">Membrane</keyword>
<gene>
    <name evidence="2" type="ORF">DWX06_13565</name>
</gene>
<dbReference type="EMBL" id="QRXG01000031">
    <property type="protein sequence ID" value="RGT78847.1"/>
    <property type="molecule type" value="Genomic_DNA"/>
</dbReference>
<protein>
    <submittedName>
        <fullName evidence="2">Uncharacterized protein</fullName>
    </submittedName>
</protein>
<evidence type="ECO:0000313" key="3">
    <source>
        <dbReference type="Proteomes" id="UP000284296"/>
    </source>
</evidence>
<comment type="caution">
    <text evidence="2">The sequence shown here is derived from an EMBL/GenBank/DDBJ whole genome shotgun (WGS) entry which is preliminary data.</text>
</comment>
<accession>A0A412Q0F3</accession>
<reference evidence="2 3" key="1">
    <citation type="submission" date="2018-08" db="EMBL/GenBank/DDBJ databases">
        <title>A genome reference for cultivated species of the human gut microbiota.</title>
        <authorList>
            <person name="Zou Y."/>
            <person name="Xue W."/>
            <person name="Luo G."/>
        </authorList>
    </citation>
    <scope>NUCLEOTIDE SEQUENCE [LARGE SCALE GENOMIC DNA]</scope>
    <source>
        <strain evidence="2 3">AF18-16LB</strain>
    </source>
</reference>
<dbReference type="AlphaFoldDB" id="A0A412Q0F3"/>
<keyword evidence="1" id="KW-1133">Transmembrane helix</keyword>
<feature type="transmembrane region" description="Helical" evidence="1">
    <location>
        <begin position="48"/>
        <end position="64"/>
    </location>
</feature>
<dbReference type="Proteomes" id="UP000284296">
    <property type="component" value="Unassembled WGS sequence"/>
</dbReference>
<proteinExistence type="predicted"/>
<feature type="transmembrane region" description="Helical" evidence="1">
    <location>
        <begin position="7"/>
        <end position="28"/>
    </location>
</feature>
<organism evidence="2 3">
    <name type="scientific">Agathobacter rectalis</name>
    <dbReference type="NCBI Taxonomy" id="39491"/>
    <lineage>
        <taxon>Bacteria</taxon>
        <taxon>Bacillati</taxon>
        <taxon>Bacillota</taxon>
        <taxon>Clostridia</taxon>
        <taxon>Lachnospirales</taxon>
        <taxon>Lachnospiraceae</taxon>
        <taxon>Agathobacter</taxon>
    </lineage>
</organism>
<evidence type="ECO:0000256" key="1">
    <source>
        <dbReference type="SAM" id="Phobius"/>
    </source>
</evidence>
<evidence type="ECO:0000313" key="2">
    <source>
        <dbReference type="EMBL" id="RGT78847.1"/>
    </source>
</evidence>
<name>A0A412Q0F3_9FIRM</name>
<dbReference type="RefSeq" id="WP_015527584.1">
    <property type="nucleotide sequence ID" value="NZ_QRXF01000020.1"/>
</dbReference>
<sequence>MNYSKILNWIFGIMAFIGVFLIIGAVGASDYAVEMGIYEPLTAHLKEYIIGAILIIPGIIYLKITERGDEN</sequence>
<keyword evidence="1" id="KW-0812">Transmembrane</keyword>